<feature type="signal peptide" evidence="2">
    <location>
        <begin position="1"/>
        <end position="19"/>
    </location>
</feature>
<protein>
    <recommendedName>
        <fullName evidence="3">Ground-like domain-containing protein</fullName>
    </recommendedName>
</protein>
<evidence type="ECO:0000256" key="2">
    <source>
        <dbReference type="SAM" id="SignalP"/>
    </source>
</evidence>
<organism evidence="4 5">
    <name type="scientific">Steinernema hermaphroditum</name>
    <dbReference type="NCBI Taxonomy" id="289476"/>
    <lineage>
        <taxon>Eukaryota</taxon>
        <taxon>Metazoa</taxon>
        <taxon>Ecdysozoa</taxon>
        <taxon>Nematoda</taxon>
        <taxon>Chromadorea</taxon>
        <taxon>Rhabditida</taxon>
        <taxon>Tylenchina</taxon>
        <taxon>Panagrolaimomorpha</taxon>
        <taxon>Strongyloidoidea</taxon>
        <taxon>Steinernematidae</taxon>
        <taxon>Steinernema</taxon>
    </lineage>
</organism>
<sequence length="529" mass="57674">MRLVSLSAILALLVGPSAATFLSMSAGPTCCCGCESNCPPQAPTCPPPQNPCPATSYWFGQQYQRCSSFNGGGSGGVAWRQPYSEFVSSGGLQPSYNSFSPGFSAPASPSASFQQDFNGGNYIYQGAVSTAAPFFSDAHSYNSAPAPAAPPAASESFPAAPSPDYASPAASLDPSPPASSDLHEVEPALIRDSESLVENHYDQFDNPTDRSPQVIAIQKTIHVATPPLNFSDYDGDYVDVDALPKHKIDHESNQLQTSETTEATEDMRFVDSDILTTTAFPPKVTRKTKFLVSKNKSVDPEMVRIGRVLGEIETMLEMVKKEMEIDVYDEDPPQLPKDDDDDAAKRFFAGDYVDDADFVNILDQEDTDIEEASTTSTSTSTTTHPSEVQPSRNLTMQEIIENLRMQHLRAERRRKFIETLEARVLAEQRVPRLRRAVLPLTRTNGTVGGEDIHCNSNDLKEIINREIVDVFDSASAKRKIQKAAEEQLKGIFNVICSNSEFSFVINSALFCESGNGKVACFAFLEPGSV</sequence>
<evidence type="ECO:0000313" key="5">
    <source>
        <dbReference type="Proteomes" id="UP001175271"/>
    </source>
</evidence>
<dbReference type="InterPro" id="IPR007284">
    <property type="entry name" value="Ground-like_dom"/>
</dbReference>
<feature type="chain" id="PRO_5041280451" description="Ground-like domain-containing protein" evidence="2">
    <location>
        <begin position="20"/>
        <end position="529"/>
    </location>
</feature>
<dbReference type="Proteomes" id="UP001175271">
    <property type="component" value="Unassembled WGS sequence"/>
</dbReference>
<feature type="region of interest" description="Disordered" evidence="1">
    <location>
        <begin position="143"/>
        <end position="184"/>
    </location>
</feature>
<feature type="compositionally biased region" description="Low complexity" evidence="1">
    <location>
        <begin position="143"/>
        <end position="173"/>
    </location>
</feature>
<proteinExistence type="predicted"/>
<keyword evidence="2" id="KW-0732">Signal</keyword>
<gene>
    <name evidence="4" type="ORF">QR680_005252</name>
</gene>
<dbReference type="AlphaFoldDB" id="A0AA39HRB8"/>
<feature type="compositionally biased region" description="Low complexity" evidence="1">
    <location>
        <begin position="373"/>
        <end position="383"/>
    </location>
</feature>
<name>A0AA39HRB8_9BILA</name>
<dbReference type="EMBL" id="JAUCMV010000003">
    <property type="protein sequence ID" value="KAK0410648.1"/>
    <property type="molecule type" value="Genomic_DNA"/>
</dbReference>
<accession>A0AA39HRB8</accession>
<feature type="domain" description="Ground-like" evidence="3">
    <location>
        <begin position="453"/>
        <end position="523"/>
    </location>
</feature>
<evidence type="ECO:0000313" key="4">
    <source>
        <dbReference type="EMBL" id="KAK0410648.1"/>
    </source>
</evidence>
<comment type="caution">
    <text evidence="4">The sequence shown here is derived from an EMBL/GenBank/DDBJ whole genome shotgun (WGS) entry which is preliminary data.</text>
</comment>
<dbReference type="Pfam" id="PF04155">
    <property type="entry name" value="Ground-like"/>
    <property type="match status" value="1"/>
</dbReference>
<feature type="region of interest" description="Disordered" evidence="1">
    <location>
        <begin position="365"/>
        <end position="389"/>
    </location>
</feature>
<evidence type="ECO:0000256" key="1">
    <source>
        <dbReference type="SAM" id="MobiDB-lite"/>
    </source>
</evidence>
<evidence type="ECO:0000259" key="3">
    <source>
        <dbReference type="Pfam" id="PF04155"/>
    </source>
</evidence>
<keyword evidence="5" id="KW-1185">Reference proteome</keyword>
<reference evidence="4" key="1">
    <citation type="submission" date="2023-06" db="EMBL/GenBank/DDBJ databases">
        <title>Genomic analysis of the entomopathogenic nematode Steinernema hermaphroditum.</title>
        <authorList>
            <person name="Schwarz E.M."/>
            <person name="Heppert J.K."/>
            <person name="Baniya A."/>
            <person name="Schwartz H.T."/>
            <person name="Tan C.-H."/>
            <person name="Antoshechkin I."/>
            <person name="Sternberg P.W."/>
            <person name="Goodrich-Blair H."/>
            <person name="Dillman A.R."/>
        </authorList>
    </citation>
    <scope>NUCLEOTIDE SEQUENCE</scope>
    <source>
        <strain evidence="4">PS9179</strain>
        <tissue evidence="4">Whole animal</tissue>
    </source>
</reference>